<dbReference type="PIRSF" id="PIRSF004983">
    <property type="entry name" value="MenD"/>
    <property type="match status" value="1"/>
</dbReference>
<evidence type="ECO:0000259" key="9">
    <source>
        <dbReference type="Pfam" id="PF02776"/>
    </source>
</evidence>
<comment type="pathway">
    <text evidence="7">Quinol/quinone metabolism; menaquinone biosynthesis.</text>
</comment>
<gene>
    <name evidence="7 11" type="primary">menD</name>
    <name evidence="11" type="ORF">FILTAD_01251</name>
</gene>
<dbReference type="EMBL" id="UXAV01000032">
    <property type="protein sequence ID" value="VDC25545.1"/>
    <property type="molecule type" value="Genomic_DNA"/>
</dbReference>
<dbReference type="Gene3D" id="3.40.50.970">
    <property type="match status" value="2"/>
</dbReference>
<dbReference type="InterPro" id="IPR029061">
    <property type="entry name" value="THDP-binding"/>
</dbReference>
<dbReference type="OrthoDB" id="9791859at2"/>
<comment type="cofactor">
    <cofactor evidence="7">
        <name>Mg(2+)</name>
        <dbReference type="ChEBI" id="CHEBI:18420"/>
    </cofactor>
    <cofactor evidence="7">
        <name>Mn(2+)</name>
        <dbReference type="ChEBI" id="CHEBI:29035"/>
    </cofactor>
</comment>
<evidence type="ECO:0000313" key="12">
    <source>
        <dbReference type="Proteomes" id="UP000270468"/>
    </source>
</evidence>
<dbReference type="GO" id="GO:0009234">
    <property type="term" value="P:menaquinone biosynthetic process"/>
    <property type="evidence" value="ECO:0007669"/>
    <property type="project" value="UniProtKB-UniRule"/>
</dbReference>
<dbReference type="Gene3D" id="3.40.50.1220">
    <property type="entry name" value="TPP-binding domain"/>
    <property type="match status" value="1"/>
</dbReference>
<proteinExistence type="inferred from homology"/>
<comment type="similarity">
    <text evidence="7">Belongs to the TPP enzyme family. MenD subfamily.</text>
</comment>
<keyword evidence="2 7" id="KW-0808">Transferase</keyword>
<evidence type="ECO:0000256" key="2">
    <source>
        <dbReference type="ARBA" id="ARBA00022679"/>
    </source>
</evidence>
<evidence type="ECO:0000256" key="7">
    <source>
        <dbReference type="HAMAP-Rule" id="MF_01659"/>
    </source>
</evidence>
<evidence type="ECO:0000259" key="8">
    <source>
        <dbReference type="Pfam" id="PF02775"/>
    </source>
</evidence>
<keyword evidence="4 7" id="KW-0460">Magnesium</keyword>
<dbReference type="SUPFAM" id="SSF52518">
    <property type="entry name" value="Thiamin diphosphate-binding fold (THDP-binding)"/>
    <property type="match status" value="2"/>
</dbReference>
<evidence type="ECO:0000256" key="4">
    <source>
        <dbReference type="ARBA" id="ARBA00022842"/>
    </source>
</evidence>
<keyword evidence="1 7" id="KW-0474">Menaquinone biosynthesis</keyword>
<feature type="domain" description="Thiamine pyrophosphate enzyme TPP-binding" evidence="8">
    <location>
        <begin position="429"/>
        <end position="534"/>
    </location>
</feature>
<feature type="domain" description="Menaquinone biosynthesis protein MenD middle" evidence="10">
    <location>
        <begin position="217"/>
        <end position="381"/>
    </location>
</feature>
<evidence type="ECO:0000256" key="5">
    <source>
        <dbReference type="ARBA" id="ARBA00023052"/>
    </source>
</evidence>
<keyword evidence="3 7" id="KW-0479">Metal-binding</keyword>
<keyword evidence="5 7" id="KW-0786">Thiamine pyrophosphate</keyword>
<dbReference type="PANTHER" id="PTHR42916:SF1">
    <property type="entry name" value="PROTEIN PHYLLO, CHLOROPLASTIC"/>
    <property type="match status" value="1"/>
</dbReference>
<dbReference type="NCBIfam" id="TIGR00173">
    <property type="entry name" value="menD"/>
    <property type="match status" value="1"/>
</dbReference>
<feature type="domain" description="Thiamine pyrophosphate enzyme N-terminal TPP-binding" evidence="9">
    <location>
        <begin position="14"/>
        <end position="125"/>
    </location>
</feature>
<dbReference type="PANTHER" id="PTHR42916">
    <property type="entry name" value="2-SUCCINYL-5-ENOLPYRUVYL-6-HYDROXY-3-CYCLOHEXENE-1-CARBOXYLATE SYNTHASE"/>
    <property type="match status" value="1"/>
</dbReference>
<evidence type="ECO:0000313" key="11">
    <source>
        <dbReference type="EMBL" id="VDC25545.1"/>
    </source>
</evidence>
<comment type="catalytic activity">
    <reaction evidence="7">
        <text>isochorismate + 2-oxoglutarate + H(+) = 5-enolpyruvoyl-6-hydroxy-2-succinyl-cyclohex-3-ene-1-carboxylate + CO2</text>
        <dbReference type="Rhea" id="RHEA:25593"/>
        <dbReference type="ChEBI" id="CHEBI:15378"/>
        <dbReference type="ChEBI" id="CHEBI:16526"/>
        <dbReference type="ChEBI" id="CHEBI:16810"/>
        <dbReference type="ChEBI" id="CHEBI:29780"/>
        <dbReference type="ChEBI" id="CHEBI:58818"/>
        <dbReference type="EC" id="2.2.1.9"/>
    </reaction>
</comment>
<dbReference type="InterPro" id="IPR004433">
    <property type="entry name" value="MenaQ_synth_MenD"/>
</dbReference>
<sequence>MDDQAVLTDYVRRFTATLMNAGVKAAVVSPGSRSTPLAYAFASTEKLDVYMQTDERSAAFFALGLAKASGEPVALLCTSGTAASNYHPAITEARYARIPLVVITADRPHELREVGAPQAIDQIRMYGNHVKYSVDLPLAEGTATFANFIDRQVSRALSVATTAPNGPVHLNVPFREPLLIDFDKATPTTTFIKRFTAVSTLNHSTAQLITDLLSDAGNGFIIAGEMPVGLNKEAFWKFAKALNWPVLCDPLSNLRSEVPDSCSSLCIDQYDAILKSEQFANKIHPQTVIRFGAQPVSKPLTLFLMKVCPQTMIAVDESPEFRDSIGVVTHHVQAPVEAVLSLNVQKPLSSYTQQWCAANDRASTIMDTYTGDVGGEGIFAKLLFEHLQDGGDLVSGSSMPIRDVDTFFRKTGRNVTIFANRGANGIDGVVSTAFGIQFARKRPTWLLIGDLSFLHDINGFIVSRFHKTDLTIIIMNNDGGGIFSHLSQAQTNLHFEQLFGTPTGLTFEHIAAMYDAQYAKVNTPNQFSEELGREKNKPIRIIEVFTDRQVNVKAHRNLWAQITESLDQIE</sequence>
<dbReference type="EC" id="2.2.1.9" evidence="7"/>
<dbReference type="UniPathway" id="UPA00079"/>
<dbReference type="Pfam" id="PF16582">
    <property type="entry name" value="TPP_enzyme_M_2"/>
    <property type="match status" value="1"/>
</dbReference>
<dbReference type="CDD" id="cd07037">
    <property type="entry name" value="TPP_PYR_MenD"/>
    <property type="match status" value="1"/>
</dbReference>
<dbReference type="Pfam" id="PF02775">
    <property type="entry name" value="TPP_enzyme_C"/>
    <property type="match status" value="1"/>
</dbReference>
<accession>A0A3P5WUV6</accession>
<keyword evidence="6 7" id="KW-0464">Manganese</keyword>
<evidence type="ECO:0000256" key="1">
    <source>
        <dbReference type="ARBA" id="ARBA00022428"/>
    </source>
</evidence>
<evidence type="ECO:0000256" key="6">
    <source>
        <dbReference type="ARBA" id="ARBA00023211"/>
    </source>
</evidence>
<dbReference type="UniPathway" id="UPA01057">
    <property type="reaction ID" value="UER00164"/>
</dbReference>
<reference evidence="11 12" key="1">
    <citation type="submission" date="2018-11" db="EMBL/GenBank/DDBJ databases">
        <authorList>
            <person name="Criscuolo A."/>
        </authorList>
    </citation>
    <scope>NUCLEOTIDE SEQUENCE [LARGE SCALE GENOMIC DNA]</scope>
    <source>
        <strain evidence="11">ATB-66</strain>
    </source>
</reference>
<evidence type="ECO:0000259" key="10">
    <source>
        <dbReference type="Pfam" id="PF16582"/>
    </source>
</evidence>
<dbReference type="Proteomes" id="UP000270468">
    <property type="component" value="Unassembled WGS sequence"/>
</dbReference>
<protein>
    <recommendedName>
        <fullName evidence="7">2-succinyl-5-enolpyruvyl-6-hydroxy-3-cyclohexene-1-carboxylate synthase</fullName>
        <shortName evidence="7">SEPHCHC synthase</shortName>
        <ecNumber evidence="7">2.2.1.9</ecNumber>
    </recommendedName>
    <alternativeName>
        <fullName evidence="7">Menaquinone biosynthesis protein MenD</fullName>
    </alternativeName>
</protein>
<dbReference type="InterPro" id="IPR012001">
    <property type="entry name" value="Thiamin_PyroP_enz_TPP-bd_dom"/>
</dbReference>
<dbReference type="AlphaFoldDB" id="A0A3P5WUV6"/>
<dbReference type="SUPFAM" id="SSF52467">
    <property type="entry name" value="DHS-like NAD/FAD-binding domain"/>
    <property type="match status" value="1"/>
</dbReference>
<comment type="pathway">
    <text evidence="7">Quinol/quinone metabolism; 1,4-dihydroxy-2-naphthoate biosynthesis; 1,4-dihydroxy-2-naphthoate from chorismate: step 2/7.</text>
</comment>
<dbReference type="RefSeq" id="WP_124069671.1">
    <property type="nucleotide sequence ID" value="NZ_CBCRXF010000014.1"/>
</dbReference>
<comment type="cofactor">
    <cofactor evidence="7">
        <name>thiamine diphosphate</name>
        <dbReference type="ChEBI" id="CHEBI:58937"/>
    </cofactor>
    <text evidence="7">Binds 1 thiamine pyrophosphate per subunit.</text>
</comment>
<dbReference type="InterPro" id="IPR032264">
    <property type="entry name" value="MenD_middle"/>
</dbReference>
<keyword evidence="12" id="KW-1185">Reference proteome</keyword>
<comment type="subunit">
    <text evidence="7">Homodimer.</text>
</comment>
<dbReference type="Pfam" id="PF02776">
    <property type="entry name" value="TPP_enzyme_N"/>
    <property type="match status" value="1"/>
</dbReference>
<dbReference type="HAMAP" id="MF_01659">
    <property type="entry name" value="MenD"/>
    <property type="match status" value="1"/>
</dbReference>
<dbReference type="InterPro" id="IPR011766">
    <property type="entry name" value="TPP_enzyme_TPP-bd"/>
</dbReference>
<dbReference type="GO" id="GO:0030145">
    <property type="term" value="F:manganese ion binding"/>
    <property type="evidence" value="ECO:0007669"/>
    <property type="project" value="UniProtKB-UniRule"/>
</dbReference>
<dbReference type="InterPro" id="IPR029035">
    <property type="entry name" value="DHS-like_NAD/FAD-binding_dom"/>
</dbReference>
<dbReference type="GO" id="GO:0000287">
    <property type="term" value="F:magnesium ion binding"/>
    <property type="evidence" value="ECO:0007669"/>
    <property type="project" value="UniProtKB-UniRule"/>
</dbReference>
<dbReference type="GO" id="GO:0070204">
    <property type="term" value="F:2-succinyl-5-enolpyruvyl-6-hydroxy-3-cyclohexene-1-carboxylic-acid synthase activity"/>
    <property type="evidence" value="ECO:0007669"/>
    <property type="project" value="UniProtKB-UniRule"/>
</dbReference>
<comment type="function">
    <text evidence="7">Catalyzes the thiamine diphosphate-dependent decarboxylation of 2-oxoglutarate and the subsequent addition of the resulting succinic semialdehyde-thiamine pyrophosphate anion to isochorismate to yield 2-succinyl-5-enolpyruvyl-6-hydroxy-3-cyclohexene-1-carboxylate (SEPHCHC).</text>
</comment>
<organism evidence="11 12">
    <name type="scientific">Filibacter tadaridae</name>
    <dbReference type="NCBI Taxonomy" id="2483811"/>
    <lineage>
        <taxon>Bacteria</taxon>
        <taxon>Bacillati</taxon>
        <taxon>Bacillota</taxon>
        <taxon>Bacilli</taxon>
        <taxon>Bacillales</taxon>
        <taxon>Caryophanaceae</taxon>
        <taxon>Filibacter</taxon>
    </lineage>
</organism>
<dbReference type="GO" id="GO:0030976">
    <property type="term" value="F:thiamine pyrophosphate binding"/>
    <property type="evidence" value="ECO:0007669"/>
    <property type="project" value="UniProtKB-UniRule"/>
</dbReference>
<name>A0A3P5WUV6_9BACL</name>
<evidence type="ECO:0000256" key="3">
    <source>
        <dbReference type="ARBA" id="ARBA00022723"/>
    </source>
</evidence>
<dbReference type="CDD" id="cd02009">
    <property type="entry name" value="TPP_SHCHC_synthase"/>
    <property type="match status" value="1"/>
</dbReference>